<evidence type="ECO:0000259" key="4">
    <source>
        <dbReference type="PROSITE" id="PS50893"/>
    </source>
</evidence>
<dbReference type="InterPro" id="IPR003593">
    <property type="entry name" value="AAA+_ATPase"/>
</dbReference>
<evidence type="ECO:0000256" key="2">
    <source>
        <dbReference type="ARBA" id="ARBA00022741"/>
    </source>
</evidence>
<keyword evidence="1" id="KW-0813">Transport</keyword>
<sequence>MGETEVPLVKAVDMAKKFGDFIALHPLNVEVHSGEFFGVFGPNGAGKSTFIKLLTGQLKPSKGLIEILGINAVKDPQKLKANIGIVPESESPPSFLTPVEFLEFVATLRNVDDFKNEVEYWLDWFGLEDKRNTMCKDLSKGQRQKVMLAAAFIHKPKLLFLDEPFANLDPIYQRKCRQWLLDHVEQGGTIFLCSHVLEMAERMCNRMAIINDGKVLAAGSVGDLKISDDETLEDVFIRLVGRSIEDMERLNEEGISEEE</sequence>
<organism evidence="5">
    <name type="scientific">uncultured Poseidoniia archaeon</name>
    <dbReference type="NCBI Taxonomy" id="1697135"/>
    <lineage>
        <taxon>Archaea</taxon>
        <taxon>Methanobacteriati</taxon>
        <taxon>Thermoplasmatota</taxon>
        <taxon>Candidatus Poseidoniia</taxon>
        <taxon>environmental samples</taxon>
    </lineage>
</organism>
<name>A0A1B1TF27_9ARCH</name>
<dbReference type="EMBL" id="KP211911">
    <property type="protein sequence ID" value="ANV80900.1"/>
    <property type="molecule type" value="Genomic_DNA"/>
</dbReference>
<accession>A0A1B1TF27</accession>
<keyword evidence="2" id="KW-0547">Nucleotide-binding</keyword>
<evidence type="ECO:0000256" key="1">
    <source>
        <dbReference type="ARBA" id="ARBA00022448"/>
    </source>
</evidence>
<dbReference type="SUPFAM" id="SSF52540">
    <property type="entry name" value="P-loop containing nucleoside triphosphate hydrolases"/>
    <property type="match status" value="1"/>
</dbReference>
<dbReference type="SMART" id="SM00382">
    <property type="entry name" value="AAA"/>
    <property type="match status" value="1"/>
</dbReference>
<dbReference type="Pfam" id="PF00005">
    <property type="entry name" value="ABC_tran"/>
    <property type="match status" value="1"/>
</dbReference>
<keyword evidence="3" id="KW-0067">ATP-binding</keyword>
<dbReference type="PANTHER" id="PTHR42939:SF1">
    <property type="entry name" value="ABC TRANSPORTER ATP-BINDING PROTEIN ALBC-RELATED"/>
    <property type="match status" value="1"/>
</dbReference>
<dbReference type="InterPro" id="IPR003439">
    <property type="entry name" value="ABC_transporter-like_ATP-bd"/>
</dbReference>
<dbReference type="PROSITE" id="PS00211">
    <property type="entry name" value="ABC_TRANSPORTER_1"/>
    <property type="match status" value="1"/>
</dbReference>
<proteinExistence type="predicted"/>
<protein>
    <submittedName>
        <fullName evidence="5">ABC type transport system ATPase component</fullName>
    </submittedName>
</protein>
<dbReference type="PANTHER" id="PTHR42939">
    <property type="entry name" value="ABC TRANSPORTER ATP-BINDING PROTEIN ALBC-RELATED"/>
    <property type="match status" value="1"/>
</dbReference>
<dbReference type="GO" id="GO:0005524">
    <property type="term" value="F:ATP binding"/>
    <property type="evidence" value="ECO:0007669"/>
    <property type="project" value="UniProtKB-KW"/>
</dbReference>
<dbReference type="InterPro" id="IPR017871">
    <property type="entry name" value="ABC_transporter-like_CS"/>
</dbReference>
<reference evidence="5" key="1">
    <citation type="submission" date="2014-11" db="EMBL/GenBank/DDBJ databases">
        <authorList>
            <person name="Zhu J."/>
            <person name="Qi W."/>
            <person name="Song R."/>
        </authorList>
    </citation>
    <scope>NUCLEOTIDE SEQUENCE</scope>
</reference>
<evidence type="ECO:0000313" key="5">
    <source>
        <dbReference type="EMBL" id="ANV80900.1"/>
    </source>
</evidence>
<dbReference type="PROSITE" id="PS50893">
    <property type="entry name" value="ABC_TRANSPORTER_2"/>
    <property type="match status" value="1"/>
</dbReference>
<dbReference type="AlphaFoldDB" id="A0A1B1TF27"/>
<evidence type="ECO:0000256" key="3">
    <source>
        <dbReference type="ARBA" id="ARBA00022840"/>
    </source>
</evidence>
<dbReference type="Gene3D" id="3.40.50.300">
    <property type="entry name" value="P-loop containing nucleotide triphosphate hydrolases"/>
    <property type="match status" value="1"/>
</dbReference>
<dbReference type="CDD" id="cd03230">
    <property type="entry name" value="ABC_DR_subfamily_A"/>
    <property type="match status" value="1"/>
</dbReference>
<feature type="domain" description="ABC transporter" evidence="4">
    <location>
        <begin position="9"/>
        <end position="237"/>
    </location>
</feature>
<dbReference type="InterPro" id="IPR051782">
    <property type="entry name" value="ABC_Transporter_VariousFunc"/>
</dbReference>
<dbReference type="GO" id="GO:0016887">
    <property type="term" value="F:ATP hydrolysis activity"/>
    <property type="evidence" value="ECO:0007669"/>
    <property type="project" value="InterPro"/>
</dbReference>
<reference evidence="5" key="2">
    <citation type="journal article" date="2015" name="ISME J.">
        <title>A new class of marine Euryarchaeota group II from the Mediterranean deep chlorophyll maximum.</title>
        <authorList>
            <person name="Martin-Cuadrado A.B."/>
            <person name="Garcia-Heredia I."/>
            <person name="Molto A.G."/>
            <person name="Lopez-Ubeda R."/>
            <person name="Kimes N."/>
            <person name="Lopez-Garcia P."/>
            <person name="Moreira D."/>
            <person name="Rodriguez-Valera F."/>
        </authorList>
    </citation>
    <scope>NUCLEOTIDE SEQUENCE</scope>
</reference>
<dbReference type="InterPro" id="IPR027417">
    <property type="entry name" value="P-loop_NTPase"/>
</dbReference>